<organism evidence="4 5">
    <name type="scientific">Sediminitomix flava</name>
    <dbReference type="NCBI Taxonomy" id="379075"/>
    <lineage>
        <taxon>Bacteria</taxon>
        <taxon>Pseudomonadati</taxon>
        <taxon>Bacteroidota</taxon>
        <taxon>Cytophagia</taxon>
        <taxon>Cytophagales</taxon>
        <taxon>Flammeovirgaceae</taxon>
        <taxon>Sediminitomix</taxon>
    </lineage>
</organism>
<gene>
    <name evidence="4" type="ORF">BC781_102522</name>
</gene>
<protein>
    <submittedName>
        <fullName evidence="4">Gliding-associated putative ABC transporter substrate-binding component GldG</fullName>
    </submittedName>
</protein>
<dbReference type="InterPro" id="IPR019196">
    <property type="entry name" value="ABC_transp_unknown"/>
</dbReference>
<feature type="transmembrane region" description="Helical" evidence="1">
    <location>
        <begin position="533"/>
        <end position="555"/>
    </location>
</feature>
<sequence>MNKVLRFKKWEDILTFLAIVLSVIWLNQIANKFYFKWDLTEEKRFTISDGSKNVLRELQGDIFIEVFLDGELNAEFKRLQEHIRETLISFRDESKGKLNFKFINPNASTNPKVRNQTYQKLTDKGLPPTTLFDVADDGERIQKVIFPGVIIHYGKKEKGILLLKGNKTASAEQQLNQSIEGVEFELINTIHELSAKSKKRVAFIQGHQELTPQQTIDLTTTLNQSYVVDHVRLDGKQNIEGFDAIIVAQPKTAFSEMDKFILDKYIMNGGNAMFLMDMVQMNLDSIPLGGTYAFGRDLNIDELLFRYGIRLNYDLIQDQQAGLIEIVTGNFGDKANVQTLPWPYYNYMSQFSDHPIVRNMDVVYGKFVSTLDTAIVDNVKKTPLIFSSKYSRIKKIPGLVSLDEIKEAVKKELFNQPYLPTAYLLEGEFKSLFANRFPPKGADKNGMRKTSLPAKIIVVGDGDIIKNEINPQTGKMEPIDFDKYRKSPLSNKEFILNSLSYLTDDSGIINARKKSITIRPLDKFKVGEEKLQWQVINILVPVLIISLFGILWFWLRKRRYESFKK</sequence>
<feature type="domain" description="DUF7088" evidence="3">
    <location>
        <begin position="41"/>
        <end position="151"/>
    </location>
</feature>
<dbReference type="InterPro" id="IPR019863">
    <property type="entry name" value="Motility-assoc_ABC-rel_GldG"/>
</dbReference>
<accession>A0A315ZBM5</accession>
<dbReference type="NCBIfam" id="TIGR03521">
    <property type="entry name" value="GldG"/>
    <property type="match status" value="1"/>
</dbReference>
<name>A0A315ZBM5_SEDFL</name>
<keyword evidence="1" id="KW-1133">Transmembrane helix</keyword>
<dbReference type="AlphaFoldDB" id="A0A315ZBM5"/>
<evidence type="ECO:0000259" key="3">
    <source>
        <dbReference type="Pfam" id="PF23357"/>
    </source>
</evidence>
<dbReference type="Pfam" id="PF23357">
    <property type="entry name" value="DUF7088"/>
    <property type="match status" value="1"/>
</dbReference>
<keyword evidence="1" id="KW-0812">Transmembrane</keyword>
<dbReference type="EMBL" id="QGDO01000002">
    <property type="protein sequence ID" value="PWJ42975.1"/>
    <property type="molecule type" value="Genomic_DNA"/>
</dbReference>
<dbReference type="RefSeq" id="WP_109617123.1">
    <property type="nucleotide sequence ID" value="NZ_QGDO01000002.1"/>
</dbReference>
<feature type="domain" description="ABC-type uncharacterised transport system" evidence="2">
    <location>
        <begin position="198"/>
        <end position="498"/>
    </location>
</feature>
<keyword evidence="1" id="KW-0472">Membrane</keyword>
<reference evidence="4 5" key="1">
    <citation type="submission" date="2018-03" db="EMBL/GenBank/DDBJ databases">
        <title>Genomic Encyclopedia of Archaeal and Bacterial Type Strains, Phase II (KMG-II): from individual species to whole genera.</title>
        <authorList>
            <person name="Goeker M."/>
        </authorList>
    </citation>
    <scope>NUCLEOTIDE SEQUENCE [LARGE SCALE GENOMIC DNA]</scope>
    <source>
        <strain evidence="4 5">DSM 28229</strain>
    </source>
</reference>
<comment type="caution">
    <text evidence="4">The sequence shown here is derived from an EMBL/GenBank/DDBJ whole genome shotgun (WGS) entry which is preliminary data.</text>
</comment>
<evidence type="ECO:0000256" key="1">
    <source>
        <dbReference type="SAM" id="Phobius"/>
    </source>
</evidence>
<dbReference type="InterPro" id="IPR055396">
    <property type="entry name" value="DUF7088"/>
</dbReference>
<keyword evidence="5" id="KW-1185">Reference proteome</keyword>
<proteinExistence type="predicted"/>
<evidence type="ECO:0000313" key="4">
    <source>
        <dbReference type="EMBL" id="PWJ42975.1"/>
    </source>
</evidence>
<dbReference type="Pfam" id="PF09822">
    <property type="entry name" value="ABC_transp_aux"/>
    <property type="match status" value="1"/>
</dbReference>
<evidence type="ECO:0000259" key="2">
    <source>
        <dbReference type="Pfam" id="PF09822"/>
    </source>
</evidence>
<dbReference type="OrthoDB" id="9777219at2"/>
<evidence type="ECO:0000313" key="5">
    <source>
        <dbReference type="Proteomes" id="UP000245535"/>
    </source>
</evidence>
<dbReference type="Proteomes" id="UP000245535">
    <property type="component" value="Unassembled WGS sequence"/>
</dbReference>
<feature type="transmembrane region" description="Helical" evidence="1">
    <location>
        <begin position="12"/>
        <end position="30"/>
    </location>
</feature>